<protein>
    <submittedName>
        <fullName evidence="2">CRISPR-associated protein, APE2256 family</fullName>
    </submittedName>
</protein>
<proteinExistence type="predicted"/>
<evidence type="ECO:0000259" key="1">
    <source>
        <dbReference type="Pfam" id="PF09651"/>
    </source>
</evidence>
<organism evidence="2 3">
    <name type="scientific">Desulfacinum infernum DSM 9756</name>
    <dbReference type="NCBI Taxonomy" id="1121391"/>
    <lineage>
        <taxon>Bacteria</taxon>
        <taxon>Pseudomonadati</taxon>
        <taxon>Thermodesulfobacteriota</taxon>
        <taxon>Syntrophobacteria</taxon>
        <taxon>Syntrophobacterales</taxon>
        <taxon>Syntrophobacteraceae</taxon>
        <taxon>Desulfacinum</taxon>
    </lineage>
</organism>
<dbReference type="InterPro" id="IPR013442">
    <property type="entry name" value="SSO1393-like"/>
</dbReference>
<dbReference type="Proteomes" id="UP000184076">
    <property type="component" value="Unassembled WGS sequence"/>
</dbReference>
<reference evidence="3" key="1">
    <citation type="submission" date="2016-11" db="EMBL/GenBank/DDBJ databases">
        <authorList>
            <person name="Varghese N."/>
            <person name="Submissions S."/>
        </authorList>
    </citation>
    <scope>NUCLEOTIDE SEQUENCE [LARGE SCALE GENOMIC DNA]</scope>
    <source>
        <strain evidence="3">DSM 9756</strain>
    </source>
</reference>
<accession>A0A1M5AV89</accession>
<dbReference type="RefSeq" id="WP_073038658.1">
    <property type="nucleotide sequence ID" value="NZ_FQVB01000015.1"/>
</dbReference>
<dbReference type="AlphaFoldDB" id="A0A1M5AV89"/>
<dbReference type="CDD" id="cd09742">
    <property type="entry name" value="Csm6_III-A"/>
    <property type="match status" value="1"/>
</dbReference>
<gene>
    <name evidence="2" type="ORF">SAMN02745206_01798</name>
</gene>
<dbReference type="OrthoDB" id="5491048at2"/>
<dbReference type="NCBIfam" id="TIGR02619">
    <property type="entry name" value="putative CRISPR-associated protein, APE2256 family"/>
    <property type="match status" value="1"/>
</dbReference>
<evidence type="ECO:0000313" key="2">
    <source>
        <dbReference type="EMBL" id="SHF34169.1"/>
    </source>
</evidence>
<dbReference type="STRING" id="1121391.SAMN02745206_01798"/>
<dbReference type="Gene3D" id="3.40.50.10770">
    <property type="entry name" value="Hypothetical protein VC1899 like domain (Restriction endonuclease-like)"/>
    <property type="match status" value="1"/>
</dbReference>
<feature type="domain" description="CRISPR system ring nuclease SSO1393-like" evidence="1">
    <location>
        <begin position="68"/>
        <end position="206"/>
    </location>
</feature>
<dbReference type="Pfam" id="PF09651">
    <property type="entry name" value="Cas_APE2256"/>
    <property type="match status" value="1"/>
</dbReference>
<keyword evidence="3" id="KW-1185">Reference proteome</keyword>
<name>A0A1M5AV89_9BACT</name>
<evidence type="ECO:0000313" key="3">
    <source>
        <dbReference type="Proteomes" id="UP000184076"/>
    </source>
</evidence>
<sequence length="393" mass="43936">MNILPGTLVCTVGTSLFYPNLERLDPDLTEMTGGARSAAFRKCKEHYIQKDWPALGRALIRIPPDHRLCGAEINSIEAMVRKGFLGEDRVRLILLISDTEEGKAMGRVLEAYFLDPDCPVRFQYVSSRVVAGLQDAEPLRFRREGLGNLVRALGEELRKWGASSMAVNATGGYKAQIALAVAFGQAAGCPVYYKHEKFDQVIRFPQVPFALDLGLVNDHAELWADLAEPDAAVPYEDLLRALGAGSPQMEAMEPLLEIEAVDAERLAALSALGLVYWEAYLSQNPDKMIEPPRTAHRMGCRFPQHHYPKGFIDYVQKVYEAFPHWITGCHTLPYSGQAALNHGRFLERDRAICGEYVDAGGFGARFEVRTTARNALHRRFVLHQLNHWSKGNN</sequence>
<dbReference type="EMBL" id="FQVB01000015">
    <property type="protein sequence ID" value="SHF34169.1"/>
    <property type="molecule type" value="Genomic_DNA"/>
</dbReference>